<organism evidence="1">
    <name type="scientific">marine sediment metagenome</name>
    <dbReference type="NCBI Taxonomy" id="412755"/>
    <lineage>
        <taxon>unclassified sequences</taxon>
        <taxon>metagenomes</taxon>
        <taxon>ecological metagenomes</taxon>
    </lineage>
</organism>
<name>X1TUP2_9ZZZZ</name>
<sequence length="65" mass="7322">MSAYRFRIKHPRRPNDYLEFESKVITLEAPTHSKACEVLSGIVTASLWRPEAYLGSNAEGSTIEP</sequence>
<proteinExistence type="predicted"/>
<evidence type="ECO:0000313" key="1">
    <source>
        <dbReference type="EMBL" id="GAI91285.1"/>
    </source>
</evidence>
<reference evidence="1" key="1">
    <citation type="journal article" date="2014" name="Front. Microbiol.">
        <title>High frequency of phylogenetically diverse reductive dehalogenase-homologous genes in deep subseafloor sedimentary metagenomes.</title>
        <authorList>
            <person name="Kawai M."/>
            <person name="Futagami T."/>
            <person name="Toyoda A."/>
            <person name="Takaki Y."/>
            <person name="Nishi S."/>
            <person name="Hori S."/>
            <person name="Arai W."/>
            <person name="Tsubouchi T."/>
            <person name="Morono Y."/>
            <person name="Uchiyama I."/>
            <person name="Ito T."/>
            <person name="Fujiyama A."/>
            <person name="Inagaki F."/>
            <person name="Takami H."/>
        </authorList>
    </citation>
    <scope>NUCLEOTIDE SEQUENCE</scope>
    <source>
        <strain evidence="1">Expedition CK06-06</strain>
    </source>
</reference>
<accession>X1TUP2</accession>
<protein>
    <submittedName>
        <fullName evidence="1">Uncharacterized protein</fullName>
    </submittedName>
</protein>
<dbReference type="EMBL" id="BARW01020411">
    <property type="protein sequence ID" value="GAI91285.1"/>
    <property type="molecule type" value="Genomic_DNA"/>
</dbReference>
<comment type="caution">
    <text evidence="1">The sequence shown here is derived from an EMBL/GenBank/DDBJ whole genome shotgun (WGS) entry which is preliminary data.</text>
</comment>
<gene>
    <name evidence="1" type="ORF">S12H4_34493</name>
</gene>
<dbReference type="AlphaFoldDB" id="X1TUP2"/>